<proteinExistence type="predicted"/>
<protein>
    <recommendedName>
        <fullName evidence="3">Reverse transcriptase domain-containing protein</fullName>
    </recommendedName>
</protein>
<comment type="caution">
    <text evidence="1">The sequence shown here is derived from an EMBL/GenBank/DDBJ whole genome shotgun (WGS) entry which is preliminary data.</text>
</comment>
<name>A0A2M8DRF8_9BACT</name>
<feature type="non-terminal residue" evidence="1">
    <location>
        <position position="226"/>
    </location>
</feature>
<dbReference type="Proteomes" id="UP000230136">
    <property type="component" value="Unassembled WGS sequence"/>
</dbReference>
<evidence type="ECO:0000313" key="2">
    <source>
        <dbReference type="Proteomes" id="UP000230136"/>
    </source>
</evidence>
<dbReference type="EMBL" id="PFSY01000090">
    <property type="protein sequence ID" value="PJC01947.1"/>
    <property type="molecule type" value="Genomic_DNA"/>
</dbReference>
<organism evidence="1 2">
    <name type="scientific">Candidatus Komeilibacteria bacterium CG_4_9_14_0_8_um_filter_36_9</name>
    <dbReference type="NCBI Taxonomy" id="1974473"/>
    <lineage>
        <taxon>Bacteria</taxon>
        <taxon>Candidatus Komeiliibacteriota</taxon>
    </lineage>
</organism>
<evidence type="ECO:0000313" key="1">
    <source>
        <dbReference type="EMBL" id="PJC01947.1"/>
    </source>
</evidence>
<dbReference type="AlphaFoldDB" id="A0A2M8DRF8"/>
<accession>A0A2M8DRF8</accession>
<reference evidence="2" key="1">
    <citation type="submission" date="2017-09" db="EMBL/GenBank/DDBJ databases">
        <title>Depth-based differentiation of microbial function through sediment-hosted aquifers and enrichment of novel symbionts in the deep terrestrial subsurface.</title>
        <authorList>
            <person name="Probst A.J."/>
            <person name="Ladd B."/>
            <person name="Jarett J.K."/>
            <person name="Geller-Mcgrath D.E."/>
            <person name="Sieber C.M.K."/>
            <person name="Emerson J.B."/>
            <person name="Anantharaman K."/>
            <person name="Thomas B.C."/>
            <person name="Malmstrom R."/>
            <person name="Stieglmeier M."/>
            <person name="Klingl A."/>
            <person name="Woyke T."/>
            <person name="Ryan C.M."/>
            <person name="Banfield J.F."/>
        </authorList>
    </citation>
    <scope>NUCLEOTIDE SEQUENCE [LARGE SCALE GENOMIC DNA]</scope>
</reference>
<evidence type="ECO:0008006" key="3">
    <source>
        <dbReference type="Google" id="ProtNLM"/>
    </source>
</evidence>
<sequence length="226" mass="26023">MLEANNRYPKINLKSKNDLAKRISGKALPYNEALKLINIVIENFDKYWHNVNKMSEPEKNKFVRSCKNTPLEKLLNLINKNILAPYDCLIPEFIFGGVSGRSHVGAVVYLLGNQRKRSKLSLDIKRFFEQNSRERIFYFFNKKCQCSIKISNILADLCCVPFGDKGNTGNKTIARGFATSSRLALWCNMDLFMRIYWKTKNILKNKDARIAIFVDDIGITASRVDK</sequence>
<gene>
    <name evidence="1" type="ORF">CO073_02030</name>
</gene>